<keyword evidence="2" id="KW-1185">Reference proteome</keyword>
<dbReference type="Proteomes" id="UP000193346">
    <property type="component" value="Unassembled WGS sequence"/>
</dbReference>
<evidence type="ECO:0000313" key="2">
    <source>
        <dbReference type="Proteomes" id="UP000193346"/>
    </source>
</evidence>
<accession>A0ABX3WHW1</accession>
<dbReference type="RefSeq" id="WP_085419029.1">
    <property type="nucleotide sequence ID" value="NZ_CP091509.1"/>
</dbReference>
<evidence type="ECO:0000313" key="1">
    <source>
        <dbReference type="EMBL" id="OSI25806.1"/>
    </source>
</evidence>
<name>A0ABX3WHW1_9NEIS</name>
<reference evidence="1 2" key="1">
    <citation type="submission" date="2017-01" db="EMBL/GenBank/DDBJ databases">
        <authorList>
            <person name="Wolfgang W.J."/>
            <person name="Cole J."/>
            <person name="Wroblewski D."/>
            <person name="Mcginnis J."/>
            <person name="Musser K.A."/>
        </authorList>
    </citation>
    <scope>NUCLEOTIDE SEQUENCE [LARGE SCALE GENOMIC DNA]</scope>
    <source>
        <strain evidence="1 2">93087</strain>
    </source>
</reference>
<sequence>MTSSVSEKFSYFVRASVYRSTGGDYADMSNKIRVISLILESPPIQVWEDLNKSILPELKKQYHEENEIIDIESIVPVCWPQTSYMVLGSPGSGKTGGTHTVLNTFETDK</sequence>
<dbReference type="EMBL" id="MTAC01000057">
    <property type="protein sequence ID" value="OSI25806.1"/>
    <property type="molecule type" value="Genomic_DNA"/>
</dbReference>
<protein>
    <submittedName>
        <fullName evidence="1">Uncharacterized protein</fullName>
    </submittedName>
</protein>
<proteinExistence type="predicted"/>
<comment type="caution">
    <text evidence="1">The sequence shown here is derived from an EMBL/GenBank/DDBJ whole genome shotgun (WGS) entry which is preliminary data.</text>
</comment>
<gene>
    <name evidence="1" type="ORF">BV913_12205</name>
</gene>
<organism evidence="1 2">
    <name type="scientific">Neisseria dumasiana</name>
    <dbReference type="NCBI Taxonomy" id="1931275"/>
    <lineage>
        <taxon>Bacteria</taxon>
        <taxon>Pseudomonadati</taxon>
        <taxon>Pseudomonadota</taxon>
        <taxon>Betaproteobacteria</taxon>
        <taxon>Neisseriales</taxon>
        <taxon>Neisseriaceae</taxon>
        <taxon>Neisseria</taxon>
    </lineage>
</organism>